<accession>A0ABM7V9J8</accession>
<evidence type="ECO:0000313" key="2">
    <source>
        <dbReference type="EMBL" id="BDB96137.1"/>
    </source>
</evidence>
<proteinExistence type="predicted"/>
<dbReference type="EMBL" id="AP025225">
    <property type="protein sequence ID" value="BDB96137.1"/>
    <property type="molecule type" value="Genomic_DNA"/>
</dbReference>
<feature type="region of interest" description="Disordered" evidence="1">
    <location>
        <begin position="56"/>
        <end position="76"/>
    </location>
</feature>
<dbReference type="Proteomes" id="UP001320209">
    <property type="component" value="Chromosome"/>
</dbReference>
<keyword evidence="3" id="KW-1185">Reference proteome</keyword>
<name>A0ABM7V9J8_9PROT</name>
<evidence type="ECO:0000256" key="1">
    <source>
        <dbReference type="SAM" id="MobiDB-lite"/>
    </source>
</evidence>
<sequence>MKMTNNKITYAIVAALLTAFLHYHSSIAKKGGNENGDKPKYSDAAKEMYKEILEKETEELKNPKNNKKVIPPSSPW</sequence>
<organism evidence="2 3">
    <name type="scientific">Candidatus Hydrogenosomobacter endosymbioticus</name>
    <dbReference type="NCBI Taxonomy" id="2558174"/>
    <lineage>
        <taxon>Bacteria</taxon>
        <taxon>Pseudomonadati</taxon>
        <taxon>Pseudomonadota</taxon>
        <taxon>Alphaproteobacteria</taxon>
        <taxon>Holosporales</taxon>
        <taxon>Holosporaceae</taxon>
        <taxon>Candidatus Hydrogenosomobacter</taxon>
    </lineage>
</organism>
<dbReference type="RefSeq" id="WP_236865602.1">
    <property type="nucleotide sequence ID" value="NZ_AP025225.1"/>
</dbReference>
<protein>
    <submittedName>
        <fullName evidence="2">Uncharacterized protein</fullName>
    </submittedName>
</protein>
<evidence type="ECO:0000313" key="3">
    <source>
        <dbReference type="Proteomes" id="UP001320209"/>
    </source>
</evidence>
<gene>
    <name evidence="2" type="ORF">HYD_2700</name>
</gene>
<reference evidence="2" key="1">
    <citation type="submission" date="2021-10" db="EMBL/GenBank/DDBJ databases">
        <title>Genome Sequence of The Candidatus Hydrogeosomobacter endosymbioticus, an Intracellular Bacterial Symbiont of the Anaerobic Ciliate GW7.</title>
        <authorList>
            <person name="Shiohama Y."/>
            <person name="Shinzato N."/>
        </authorList>
    </citation>
    <scope>NUCLEOTIDE SEQUENCE [LARGE SCALE GENOMIC DNA]</scope>
    <source>
        <strain evidence="2">200920</strain>
    </source>
</reference>